<keyword evidence="2 6" id="KW-0963">Cytoplasm</keyword>
<dbReference type="InterPro" id="IPR037004">
    <property type="entry name" value="Exonuc_VII_ssu_sf"/>
</dbReference>
<dbReference type="Pfam" id="PF02609">
    <property type="entry name" value="Exonuc_VII_S"/>
    <property type="match status" value="1"/>
</dbReference>
<name>A0A6V7RIS3_9STAP</name>
<evidence type="ECO:0000313" key="9">
    <source>
        <dbReference type="Proteomes" id="UP000589351"/>
    </source>
</evidence>
<dbReference type="Proteomes" id="UP000589351">
    <property type="component" value="Unassembled WGS sequence"/>
</dbReference>
<evidence type="ECO:0000256" key="7">
    <source>
        <dbReference type="SAM" id="Coils"/>
    </source>
</evidence>
<comment type="catalytic activity">
    <reaction evidence="6">
        <text>Exonucleolytic cleavage in either 5'- to 3'- or 3'- to 5'-direction to yield nucleoside 5'-phosphates.</text>
        <dbReference type="EC" id="3.1.11.6"/>
    </reaction>
</comment>
<comment type="subcellular location">
    <subcellularLocation>
        <location evidence="6">Cytoplasm</location>
    </subcellularLocation>
</comment>
<dbReference type="PANTHER" id="PTHR34137:SF1">
    <property type="entry name" value="EXODEOXYRIBONUCLEASE 7 SMALL SUBUNIT"/>
    <property type="match status" value="1"/>
</dbReference>
<dbReference type="SUPFAM" id="SSF116842">
    <property type="entry name" value="XseB-like"/>
    <property type="match status" value="1"/>
</dbReference>
<keyword evidence="4 6" id="KW-0378">Hydrolase</keyword>
<dbReference type="EMBL" id="CAJEWD010000008">
    <property type="protein sequence ID" value="CAD2077970.1"/>
    <property type="molecule type" value="Genomic_DNA"/>
</dbReference>
<keyword evidence="7" id="KW-0175">Coiled coil</keyword>
<evidence type="ECO:0000256" key="2">
    <source>
        <dbReference type="ARBA" id="ARBA00022490"/>
    </source>
</evidence>
<sequence length="67" mass="7809">MEKNEQTFEMKMTRLEEIVKSLDEEEVSLEKSLILYQEGIKLSKECDDILKNAELKVAELSEADEDE</sequence>
<dbReference type="AlphaFoldDB" id="A0A6V7RIS3"/>
<comment type="caution">
    <text evidence="8">The sequence shown here is derived from an EMBL/GenBank/DDBJ whole genome shotgun (WGS) entry which is preliminary data.</text>
</comment>
<keyword evidence="3 6" id="KW-0540">Nuclease</keyword>
<comment type="function">
    <text evidence="6">Bidirectionally degrades single-stranded DNA into large acid-insoluble oligonucleotides, which are then degraded further into small acid-soluble oligonucleotides.</text>
</comment>
<evidence type="ECO:0000256" key="6">
    <source>
        <dbReference type="HAMAP-Rule" id="MF_00337"/>
    </source>
</evidence>
<comment type="subunit">
    <text evidence="6">Heterooligomer composed of large and small subunits.</text>
</comment>
<dbReference type="RefSeq" id="WP_185125792.1">
    <property type="nucleotide sequence ID" value="NZ_CAJEWD010000008.1"/>
</dbReference>
<dbReference type="PIRSF" id="PIRSF006488">
    <property type="entry name" value="Exonuc_VII_S"/>
    <property type="match status" value="1"/>
</dbReference>
<evidence type="ECO:0000256" key="3">
    <source>
        <dbReference type="ARBA" id="ARBA00022722"/>
    </source>
</evidence>
<dbReference type="InterPro" id="IPR003761">
    <property type="entry name" value="Exonuc_VII_S"/>
</dbReference>
<gene>
    <name evidence="6 8" type="primary">xseB</name>
    <name evidence="8" type="ORF">JEODO184_01280</name>
</gene>
<evidence type="ECO:0000256" key="1">
    <source>
        <dbReference type="ARBA" id="ARBA00009998"/>
    </source>
</evidence>
<dbReference type="GO" id="GO:0008855">
    <property type="term" value="F:exodeoxyribonuclease VII activity"/>
    <property type="evidence" value="ECO:0007669"/>
    <property type="project" value="UniProtKB-UniRule"/>
</dbReference>
<dbReference type="Gene3D" id="1.10.287.1040">
    <property type="entry name" value="Exonuclease VII, small subunit"/>
    <property type="match status" value="1"/>
</dbReference>
<dbReference type="GO" id="GO:0005829">
    <property type="term" value="C:cytosol"/>
    <property type="evidence" value="ECO:0007669"/>
    <property type="project" value="TreeGrafter"/>
</dbReference>
<protein>
    <recommendedName>
        <fullName evidence="6">Exodeoxyribonuclease 7 small subunit</fullName>
        <ecNumber evidence="6">3.1.11.6</ecNumber>
    </recommendedName>
    <alternativeName>
        <fullName evidence="6">Exodeoxyribonuclease VII small subunit</fullName>
        <shortName evidence="6">Exonuclease VII small subunit</shortName>
    </alternativeName>
</protein>
<reference evidence="8 9" key="1">
    <citation type="submission" date="2020-07" db="EMBL/GenBank/DDBJ databases">
        <authorList>
            <person name="Criscuolo A."/>
        </authorList>
    </citation>
    <scope>NUCLEOTIDE SEQUENCE [LARGE SCALE GENOMIC DNA]</scope>
    <source>
        <strain evidence="8">CIP111649</strain>
    </source>
</reference>
<evidence type="ECO:0000256" key="4">
    <source>
        <dbReference type="ARBA" id="ARBA00022801"/>
    </source>
</evidence>
<dbReference type="GO" id="GO:0009318">
    <property type="term" value="C:exodeoxyribonuclease VII complex"/>
    <property type="evidence" value="ECO:0007669"/>
    <property type="project" value="UniProtKB-UniRule"/>
</dbReference>
<dbReference type="EC" id="3.1.11.6" evidence="6"/>
<feature type="coiled-coil region" evidence="7">
    <location>
        <begin position="5"/>
        <end position="32"/>
    </location>
</feature>
<dbReference type="PANTHER" id="PTHR34137">
    <property type="entry name" value="EXODEOXYRIBONUCLEASE 7 SMALL SUBUNIT"/>
    <property type="match status" value="1"/>
</dbReference>
<accession>A0A6V7RIS3</accession>
<evidence type="ECO:0000313" key="8">
    <source>
        <dbReference type="EMBL" id="CAD2077970.1"/>
    </source>
</evidence>
<keyword evidence="5 6" id="KW-0269">Exonuclease</keyword>
<evidence type="ECO:0000256" key="5">
    <source>
        <dbReference type="ARBA" id="ARBA00022839"/>
    </source>
</evidence>
<keyword evidence="9" id="KW-1185">Reference proteome</keyword>
<organism evidence="8 9">
    <name type="scientific">Jeotgalicoccus meleagridis</name>
    <dbReference type="NCBI Taxonomy" id="2759181"/>
    <lineage>
        <taxon>Bacteria</taxon>
        <taxon>Bacillati</taxon>
        <taxon>Bacillota</taxon>
        <taxon>Bacilli</taxon>
        <taxon>Bacillales</taxon>
        <taxon>Staphylococcaceae</taxon>
        <taxon>Jeotgalicoccus</taxon>
    </lineage>
</organism>
<dbReference type="HAMAP" id="MF_00337">
    <property type="entry name" value="Exonuc_7_S"/>
    <property type="match status" value="1"/>
</dbReference>
<dbReference type="NCBIfam" id="TIGR01280">
    <property type="entry name" value="xseB"/>
    <property type="match status" value="1"/>
</dbReference>
<proteinExistence type="inferred from homology"/>
<dbReference type="GO" id="GO:0006308">
    <property type="term" value="P:DNA catabolic process"/>
    <property type="evidence" value="ECO:0007669"/>
    <property type="project" value="UniProtKB-UniRule"/>
</dbReference>
<comment type="similarity">
    <text evidence="1 6">Belongs to the XseB family.</text>
</comment>